<feature type="domain" description="Fungal lipase-type" evidence="6">
    <location>
        <begin position="8"/>
        <end position="108"/>
    </location>
</feature>
<proteinExistence type="inferred from homology"/>
<dbReference type="GO" id="GO:0008970">
    <property type="term" value="F:phospholipase A1 activity"/>
    <property type="evidence" value="ECO:0007669"/>
    <property type="project" value="UniProtKB-UniRule"/>
</dbReference>
<keyword evidence="3 5" id="KW-0442">Lipid degradation</keyword>
<dbReference type="Pfam" id="PF01764">
    <property type="entry name" value="Lipase_3"/>
    <property type="match status" value="1"/>
</dbReference>
<name>A0A5N6QDB8_9ROSI</name>
<keyword evidence="2 5" id="KW-0378">Hydrolase</keyword>
<protein>
    <recommendedName>
        <fullName evidence="5">Phospholipase A1</fullName>
        <ecNumber evidence="5">3.1.1.-</ecNumber>
    </recommendedName>
</protein>
<evidence type="ECO:0000256" key="4">
    <source>
        <dbReference type="ARBA" id="ARBA00023098"/>
    </source>
</evidence>
<evidence type="ECO:0000313" key="7">
    <source>
        <dbReference type="EMBL" id="KAE7996441.1"/>
    </source>
</evidence>
<organism evidence="7 8">
    <name type="scientific">Carpinus fangiana</name>
    <dbReference type="NCBI Taxonomy" id="176857"/>
    <lineage>
        <taxon>Eukaryota</taxon>
        <taxon>Viridiplantae</taxon>
        <taxon>Streptophyta</taxon>
        <taxon>Embryophyta</taxon>
        <taxon>Tracheophyta</taxon>
        <taxon>Spermatophyta</taxon>
        <taxon>Magnoliopsida</taxon>
        <taxon>eudicotyledons</taxon>
        <taxon>Gunneridae</taxon>
        <taxon>Pentapetalae</taxon>
        <taxon>rosids</taxon>
        <taxon>fabids</taxon>
        <taxon>Fagales</taxon>
        <taxon>Betulaceae</taxon>
        <taxon>Carpinus</taxon>
    </lineage>
</organism>
<evidence type="ECO:0000256" key="1">
    <source>
        <dbReference type="ARBA" id="ARBA00010701"/>
    </source>
</evidence>
<evidence type="ECO:0000256" key="2">
    <source>
        <dbReference type="ARBA" id="ARBA00022801"/>
    </source>
</evidence>
<dbReference type="AlphaFoldDB" id="A0A5N6QDB8"/>
<gene>
    <name evidence="7" type="ORF">FH972_001167</name>
</gene>
<sequence>MSFPIIVIQVLDEIRRLLEEYKDEEISIIVIGHSLGAAIVTLNAVDIVANGFNKPKDKQRRACPVTTIVFASFRVGDSGFKRVFARYKDLRALRIRNSPNFIPNYPLIGYSDNKGMVQQADGSWKLTDHEEDGASDIP</sequence>
<dbReference type="GO" id="GO:0016042">
    <property type="term" value="P:lipid catabolic process"/>
    <property type="evidence" value="ECO:0007669"/>
    <property type="project" value="UniProtKB-UniRule"/>
</dbReference>
<dbReference type="InterPro" id="IPR033556">
    <property type="entry name" value="PLA"/>
</dbReference>
<evidence type="ECO:0000256" key="3">
    <source>
        <dbReference type="ARBA" id="ARBA00022963"/>
    </source>
</evidence>
<dbReference type="EMBL" id="CM017321">
    <property type="protein sequence ID" value="KAE7996441.1"/>
    <property type="molecule type" value="Genomic_DNA"/>
</dbReference>
<dbReference type="InterPro" id="IPR029058">
    <property type="entry name" value="AB_hydrolase_fold"/>
</dbReference>
<comment type="similarity">
    <text evidence="1 5">Belongs to the AB hydrolase superfamily. Lipase family.</text>
</comment>
<evidence type="ECO:0000313" key="8">
    <source>
        <dbReference type="Proteomes" id="UP000327013"/>
    </source>
</evidence>
<comment type="function">
    <text evidence="5">Acylhydrolase that catalyzes the hydrolysis of phospholipids at the sn-1 position.</text>
</comment>
<dbReference type="PANTHER" id="PTHR31828">
    <property type="entry name" value="PHOSPHOLIPASE A1-IIGAMMA"/>
    <property type="match status" value="1"/>
</dbReference>
<reference evidence="7 8" key="1">
    <citation type="submission" date="2019-06" db="EMBL/GenBank/DDBJ databases">
        <title>A chromosomal-level reference genome of Carpinus fangiana (Coryloideae, Betulaceae).</title>
        <authorList>
            <person name="Yang X."/>
            <person name="Wang Z."/>
            <person name="Zhang L."/>
            <person name="Hao G."/>
            <person name="Liu J."/>
            <person name="Yang Y."/>
        </authorList>
    </citation>
    <scope>NUCLEOTIDE SEQUENCE [LARGE SCALE GENOMIC DNA]</scope>
    <source>
        <strain evidence="7">Cfa_2016G</strain>
        <tissue evidence="7">Leaf</tissue>
    </source>
</reference>
<evidence type="ECO:0000256" key="5">
    <source>
        <dbReference type="RuleBase" id="RU367093"/>
    </source>
</evidence>
<dbReference type="Proteomes" id="UP000327013">
    <property type="component" value="Chromosome 1"/>
</dbReference>
<dbReference type="InterPro" id="IPR002921">
    <property type="entry name" value="Fungal_lipase-type"/>
</dbReference>
<keyword evidence="8" id="KW-1185">Reference proteome</keyword>
<dbReference type="EC" id="3.1.1.-" evidence="5"/>
<accession>A0A5N6QDB8</accession>
<evidence type="ECO:0000259" key="6">
    <source>
        <dbReference type="Pfam" id="PF01764"/>
    </source>
</evidence>
<keyword evidence="4 5" id="KW-0443">Lipid metabolism</keyword>
<dbReference type="Gene3D" id="3.40.50.1820">
    <property type="entry name" value="alpha/beta hydrolase"/>
    <property type="match status" value="1"/>
</dbReference>
<dbReference type="OrthoDB" id="1740257at2759"/>
<dbReference type="PANTHER" id="PTHR31828:SF1">
    <property type="entry name" value="PHOSPHOLIPASE A1-IIGAMMA"/>
    <property type="match status" value="1"/>
</dbReference>
<dbReference type="SUPFAM" id="SSF53474">
    <property type="entry name" value="alpha/beta-Hydrolases"/>
    <property type="match status" value="1"/>
</dbReference>